<comment type="caution">
    <text evidence="6">The sequence shown here is derived from an EMBL/GenBank/DDBJ whole genome shotgun (WGS) entry which is preliminary data.</text>
</comment>
<dbReference type="Pfam" id="PF03466">
    <property type="entry name" value="LysR_substrate"/>
    <property type="match status" value="1"/>
</dbReference>
<dbReference type="Pfam" id="PF00126">
    <property type="entry name" value="HTH_1"/>
    <property type="match status" value="1"/>
</dbReference>
<dbReference type="InterPro" id="IPR050950">
    <property type="entry name" value="HTH-type_LysR_regulators"/>
</dbReference>
<dbReference type="GO" id="GO:0003677">
    <property type="term" value="F:DNA binding"/>
    <property type="evidence" value="ECO:0007669"/>
    <property type="project" value="UniProtKB-KW"/>
</dbReference>
<dbReference type="PANTHER" id="PTHR30419">
    <property type="entry name" value="HTH-TYPE TRANSCRIPTIONAL REGULATOR YBHD"/>
    <property type="match status" value="1"/>
</dbReference>
<keyword evidence="3" id="KW-0238">DNA-binding</keyword>
<dbReference type="FunFam" id="1.10.10.10:FF:000001">
    <property type="entry name" value="LysR family transcriptional regulator"/>
    <property type="match status" value="1"/>
</dbReference>
<dbReference type="InterPro" id="IPR000847">
    <property type="entry name" value="LysR_HTH_N"/>
</dbReference>
<evidence type="ECO:0000313" key="7">
    <source>
        <dbReference type="Proteomes" id="UP000886757"/>
    </source>
</evidence>
<dbReference type="PANTHER" id="PTHR30419:SF8">
    <property type="entry name" value="NITROGEN ASSIMILATION TRANSCRIPTIONAL ACTIVATOR-RELATED"/>
    <property type="match status" value="1"/>
</dbReference>
<dbReference type="InterPro" id="IPR036388">
    <property type="entry name" value="WH-like_DNA-bd_sf"/>
</dbReference>
<comment type="similarity">
    <text evidence="1">Belongs to the LysR transcriptional regulatory family.</text>
</comment>
<dbReference type="PRINTS" id="PR00039">
    <property type="entry name" value="HTHLYSR"/>
</dbReference>
<feature type="domain" description="HTH lysR-type" evidence="5">
    <location>
        <begin position="1"/>
        <end position="58"/>
    </location>
</feature>
<dbReference type="InterPro" id="IPR036390">
    <property type="entry name" value="WH_DNA-bd_sf"/>
</dbReference>
<organism evidence="6 7">
    <name type="scientific">Candidatus Choladousia intestinavium</name>
    <dbReference type="NCBI Taxonomy" id="2840727"/>
    <lineage>
        <taxon>Bacteria</taxon>
        <taxon>Bacillati</taxon>
        <taxon>Bacillota</taxon>
        <taxon>Clostridia</taxon>
        <taxon>Lachnospirales</taxon>
        <taxon>Lachnospiraceae</taxon>
        <taxon>Lachnospiraceae incertae sedis</taxon>
        <taxon>Candidatus Choladousia</taxon>
    </lineage>
</organism>
<accession>A0A9D1AB41</accession>
<dbReference type="AlphaFoldDB" id="A0A9D1AB41"/>
<dbReference type="CDD" id="cd05466">
    <property type="entry name" value="PBP2_LTTR_substrate"/>
    <property type="match status" value="1"/>
</dbReference>
<reference evidence="6" key="1">
    <citation type="submission" date="2020-10" db="EMBL/GenBank/DDBJ databases">
        <authorList>
            <person name="Gilroy R."/>
        </authorList>
    </citation>
    <scope>NUCLEOTIDE SEQUENCE</scope>
    <source>
        <strain evidence="6">ChiSjej4B22-8148</strain>
    </source>
</reference>
<dbReference type="GO" id="GO:0005829">
    <property type="term" value="C:cytosol"/>
    <property type="evidence" value="ECO:0007669"/>
    <property type="project" value="TreeGrafter"/>
</dbReference>
<dbReference type="SUPFAM" id="SSF53850">
    <property type="entry name" value="Periplasmic binding protein-like II"/>
    <property type="match status" value="1"/>
</dbReference>
<dbReference type="Proteomes" id="UP000886757">
    <property type="component" value="Unassembled WGS sequence"/>
</dbReference>
<dbReference type="SUPFAM" id="SSF46785">
    <property type="entry name" value="Winged helix' DNA-binding domain"/>
    <property type="match status" value="1"/>
</dbReference>
<name>A0A9D1AB41_9FIRM</name>
<dbReference type="Gene3D" id="3.40.190.290">
    <property type="match status" value="1"/>
</dbReference>
<dbReference type="Gene3D" id="1.10.10.10">
    <property type="entry name" value="Winged helix-like DNA-binding domain superfamily/Winged helix DNA-binding domain"/>
    <property type="match status" value="1"/>
</dbReference>
<dbReference type="GO" id="GO:0003700">
    <property type="term" value="F:DNA-binding transcription factor activity"/>
    <property type="evidence" value="ECO:0007669"/>
    <property type="project" value="InterPro"/>
</dbReference>
<dbReference type="PROSITE" id="PS50931">
    <property type="entry name" value="HTH_LYSR"/>
    <property type="match status" value="1"/>
</dbReference>
<keyword evidence="4" id="KW-0804">Transcription</keyword>
<evidence type="ECO:0000313" key="6">
    <source>
        <dbReference type="EMBL" id="HIR12694.1"/>
    </source>
</evidence>
<evidence type="ECO:0000256" key="4">
    <source>
        <dbReference type="ARBA" id="ARBA00023163"/>
    </source>
</evidence>
<proteinExistence type="inferred from homology"/>
<keyword evidence="2" id="KW-0805">Transcription regulation</keyword>
<protein>
    <submittedName>
        <fullName evidence="6">LysR family transcriptional regulator</fullName>
    </submittedName>
</protein>
<dbReference type="InterPro" id="IPR005119">
    <property type="entry name" value="LysR_subst-bd"/>
</dbReference>
<gene>
    <name evidence="6" type="ORF">IAB31_02080</name>
</gene>
<sequence length="302" mass="33869">MELRVLNYFLAIAREKNITKAAQSLHVTQPTLSRQIAQLEDELGVKLLNRSSHNITLTEEGMILKRRAQEILSLADKTKRDFLYREENLAGEISIGSGEFLSSRILAERIAAFRAKHPGVRFELYSGNGENVEERIERGLLDLGLISEPVDIRKYEFVPTGEKEVWGAWVREDSWLAGHQAVHPEDLVGYPVITSSTGISQSTVERWMGEYKSRMERAAKGNLLYNMAMLAQADLGAVLGIRLNCSYEGLKFIPLEPVLETYTALVWKKEQIFSPAAAAFLESIKRHLVPRPSDGEGAGGRE</sequence>
<dbReference type="EMBL" id="DVGK01000029">
    <property type="protein sequence ID" value="HIR12694.1"/>
    <property type="molecule type" value="Genomic_DNA"/>
</dbReference>
<evidence type="ECO:0000256" key="1">
    <source>
        <dbReference type="ARBA" id="ARBA00009437"/>
    </source>
</evidence>
<reference evidence="6" key="2">
    <citation type="journal article" date="2021" name="PeerJ">
        <title>Extensive microbial diversity within the chicken gut microbiome revealed by metagenomics and culture.</title>
        <authorList>
            <person name="Gilroy R."/>
            <person name="Ravi A."/>
            <person name="Getino M."/>
            <person name="Pursley I."/>
            <person name="Horton D.L."/>
            <person name="Alikhan N.F."/>
            <person name="Baker D."/>
            <person name="Gharbi K."/>
            <person name="Hall N."/>
            <person name="Watson M."/>
            <person name="Adriaenssens E.M."/>
            <person name="Foster-Nyarko E."/>
            <person name="Jarju S."/>
            <person name="Secka A."/>
            <person name="Antonio M."/>
            <person name="Oren A."/>
            <person name="Chaudhuri R.R."/>
            <person name="La Ragione R."/>
            <person name="Hildebrand F."/>
            <person name="Pallen M.J."/>
        </authorList>
    </citation>
    <scope>NUCLEOTIDE SEQUENCE</scope>
    <source>
        <strain evidence="6">ChiSjej4B22-8148</strain>
    </source>
</reference>
<evidence type="ECO:0000259" key="5">
    <source>
        <dbReference type="PROSITE" id="PS50931"/>
    </source>
</evidence>
<evidence type="ECO:0000256" key="2">
    <source>
        <dbReference type="ARBA" id="ARBA00023015"/>
    </source>
</evidence>
<evidence type="ECO:0000256" key="3">
    <source>
        <dbReference type="ARBA" id="ARBA00023125"/>
    </source>
</evidence>